<dbReference type="EMBL" id="JARAWC010000042">
    <property type="protein sequence ID" value="MDX2965487.1"/>
    <property type="molecule type" value="Genomic_DNA"/>
</dbReference>
<dbReference type="Proteomes" id="UP001272987">
    <property type="component" value="Unassembled WGS sequence"/>
</dbReference>
<sequence length="338" mass="36498">MRRWVKVSVTAAVVLSVGGWFAQPYVKDWWVVRDACDGGLPSGAARELAPDGTHFGKAESRTLRGLGEYRCSVTVEGDDVRDQRLVEMSAYTGRDSVDATLLTSVEAGFRTMAAMPDGLPGFVTRFRTLDFLAPCPDLPKTSDGRPAKLLVRTFFGRETRSGSPAVYEAAVSLVNSASERLGCGAKPLKVPADTDGLPDLEKEQKEVRLDQAGDTGCAWARDAGLPSGPAEWLVTDTMNDAAPLGRCSFRPRLSTTDEPSGLAFEARYGDWSERLVRDDLGRDHRLTATARCDGEAAHFVLSGDGSPKLGLAKRRALLTAFAEGKAERRGCTDLRLDG</sequence>
<evidence type="ECO:0000313" key="3">
    <source>
        <dbReference type="Proteomes" id="UP001272987"/>
    </source>
</evidence>
<dbReference type="EMBL" id="JARAWP010000033">
    <property type="protein sequence ID" value="MDX3024288.1"/>
    <property type="molecule type" value="Genomic_DNA"/>
</dbReference>
<accession>A0AAP6BIR6</accession>
<comment type="caution">
    <text evidence="1">The sequence shown here is derived from an EMBL/GenBank/DDBJ whole genome shotgun (WGS) entry which is preliminary data.</text>
</comment>
<protein>
    <submittedName>
        <fullName evidence="1">Uncharacterized protein</fullName>
    </submittedName>
</protein>
<name>A0AAP6BIR6_9ACTN</name>
<evidence type="ECO:0000313" key="4">
    <source>
        <dbReference type="Proteomes" id="UP001282288"/>
    </source>
</evidence>
<dbReference type="Proteomes" id="UP001282288">
    <property type="component" value="Unassembled WGS sequence"/>
</dbReference>
<dbReference type="RefSeq" id="WP_010354633.1">
    <property type="nucleotide sequence ID" value="NZ_CP122369.1"/>
</dbReference>
<reference evidence="1 3" key="1">
    <citation type="journal article" date="2023" name="Microb. Genom.">
        <title>Mesoterricola silvestris gen. nov., sp. nov., Mesoterricola sediminis sp. nov., Geothrix oryzae sp. nov., Geothrix edaphica sp. nov., Geothrix rubra sp. nov., and Geothrix limicola sp. nov., six novel members of Acidobacteriota isolated from soils.</title>
        <authorList>
            <person name="Weisberg A.J."/>
            <person name="Pearce E."/>
            <person name="Kramer C.G."/>
            <person name="Chang J.H."/>
            <person name="Clarke C.R."/>
        </authorList>
    </citation>
    <scope>NUCLEOTIDE SEQUENCE</scope>
    <source>
        <strain evidence="2 3">NB05-1H</strain>
        <strain evidence="1">NRRL_B-16521</strain>
    </source>
</reference>
<keyword evidence="3" id="KW-1185">Reference proteome</keyword>
<gene>
    <name evidence="1" type="ORF">PV399_38120</name>
    <name evidence="2" type="ORF">PV666_41410</name>
</gene>
<evidence type="ECO:0000313" key="2">
    <source>
        <dbReference type="EMBL" id="MDX3024288.1"/>
    </source>
</evidence>
<evidence type="ECO:0000313" key="1">
    <source>
        <dbReference type="EMBL" id="MDX2965487.1"/>
    </source>
</evidence>
<dbReference type="AlphaFoldDB" id="A0AAP6BIR6"/>
<dbReference type="GeneID" id="69812707"/>
<proteinExistence type="predicted"/>
<organism evidence="1 4">
    <name type="scientific">Streptomyces acidiscabies</name>
    <dbReference type="NCBI Taxonomy" id="42234"/>
    <lineage>
        <taxon>Bacteria</taxon>
        <taxon>Bacillati</taxon>
        <taxon>Actinomycetota</taxon>
        <taxon>Actinomycetes</taxon>
        <taxon>Kitasatosporales</taxon>
        <taxon>Streptomycetaceae</taxon>
        <taxon>Streptomyces</taxon>
    </lineage>
</organism>